<keyword evidence="2" id="KW-1185">Reference proteome</keyword>
<name>A0A9D3YGG3_DREPO</name>
<sequence>RNTNITVLIANSLAALDTNQANVCGHYDGPPVAPHNQGRVKCAPKSTGKYVKFLHKINNVLNMCEVSFYSKM</sequence>
<proteinExistence type="predicted"/>
<reference evidence="1" key="1">
    <citation type="journal article" date="2019" name="bioRxiv">
        <title>The Genome of the Zebra Mussel, Dreissena polymorpha: A Resource for Invasive Species Research.</title>
        <authorList>
            <person name="McCartney M.A."/>
            <person name="Auch B."/>
            <person name="Kono T."/>
            <person name="Mallez S."/>
            <person name="Zhang Y."/>
            <person name="Obille A."/>
            <person name="Becker A."/>
            <person name="Abrahante J.E."/>
            <person name="Garbe J."/>
            <person name="Badalamenti J.P."/>
            <person name="Herman A."/>
            <person name="Mangelson H."/>
            <person name="Liachko I."/>
            <person name="Sullivan S."/>
            <person name="Sone E.D."/>
            <person name="Koren S."/>
            <person name="Silverstein K.A.T."/>
            <person name="Beckman K.B."/>
            <person name="Gohl D.M."/>
        </authorList>
    </citation>
    <scope>NUCLEOTIDE SEQUENCE</scope>
    <source>
        <strain evidence="1">Duluth1</strain>
        <tissue evidence="1">Whole animal</tissue>
    </source>
</reference>
<evidence type="ECO:0000313" key="2">
    <source>
        <dbReference type="Proteomes" id="UP000828390"/>
    </source>
</evidence>
<comment type="caution">
    <text evidence="1">The sequence shown here is derived from an EMBL/GenBank/DDBJ whole genome shotgun (WGS) entry which is preliminary data.</text>
</comment>
<protein>
    <submittedName>
        <fullName evidence="1">Uncharacterized protein</fullName>
    </submittedName>
</protein>
<dbReference type="Proteomes" id="UP000828390">
    <property type="component" value="Unassembled WGS sequence"/>
</dbReference>
<gene>
    <name evidence="1" type="ORF">DPMN_075256</name>
</gene>
<organism evidence="1 2">
    <name type="scientific">Dreissena polymorpha</name>
    <name type="common">Zebra mussel</name>
    <name type="synonym">Mytilus polymorpha</name>
    <dbReference type="NCBI Taxonomy" id="45954"/>
    <lineage>
        <taxon>Eukaryota</taxon>
        <taxon>Metazoa</taxon>
        <taxon>Spiralia</taxon>
        <taxon>Lophotrochozoa</taxon>
        <taxon>Mollusca</taxon>
        <taxon>Bivalvia</taxon>
        <taxon>Autobranchia</taxon>
        <taxon>Heteroconchia</taxon>
        <taxon>Euheterodonta</taxon>
        <taxon>Imparidentia</taxon>
        <taxon>Neoheterodontei</taxon>
        <taxon>Myida</taxon>
        <taxon>Dreissenoidea</taxon>
        <taxon>Dreissenidae</taxon>
        <taxon>Dreissena</taxon>
    </lineage>
</organism>
<reference evidence="1" key="2">
    <citation type="submission" date="2020-11" db="EMBL/GenBank/DDBJ databases">
        <authorList>
            <person name="McCartney M.A."/>
            <person name="Auch B."/>
            <person name="Kono T."/>
            <person name="Mallez S."/>
            <person name="Becker A."/>
            <person name="Gohl D.M."/>
            <person name="Silverstein K.A.T."/>
            <person name="Koren S."/>
            <person name="Bechman K.B."/>
            <person name="Herman A."/>
            <person name="Abrahante J.E."/>
            <person name="Garbe J."/>
        </authorList>
    </citation>
    <scope>NUCLEOTIDE SEQUENCE</scope>
    <source>
        <strain evidence="1">Duluth1</strain>
        <tissue evidence="1">Whole animal</tissue>
    </source>
</reference>
<dbReference type="Gene3D" id="2.60.120.260">
    <property type="entry name" value="Galactose-binding domain-like"/>
    <property type="match status" value="1"/>
</dbReference>
<dbReference type="AlphaFoldDB" id="A0A9D3YGG3"/>
<evidence type="ECO:0000313" key="1">
    <source>
        <dbReference type="EMBL" id="KAH3700282.1"/>
    </source>
</evidence>
<accession>A0A9D3YGG3</accession>
<dbReference type="EMBL" id="JAIWYP010000015">
    <property type="protein sequence ID" value="KAH3700282.1"/>
    <property type="molecule type" value="Genomic_DNA"/>
</dbReference>
<feature type="non-terminal residue" evidence="1">
    <location>
        <position position="1"/>
    </location>
</feature>